<feature type="transmembrane region" description="Helical" evidence="1">
    <location>
        <begin position="86"/>
        <end position="105"/>
    </location>
</feature>
<dbReference type="RefSeq" id="WP_245947070.1">
    <property type="nucleotide sequence ID" value="NZ_QLLK01000009.1"/>
</dbReference>
<accession>A0A327P7B2</accession>
<sequence length="128" mass="14531">MIFSTLKSIYQCKCPRCHQGDMFLRGKLLSPTKFSVMNKTCSHCKQSFEPEPGYYFGAMFVSYAINTALFIAAWLALTILKPDYSLSLLLSLLGVAAIVFLPFIYRISRSIWISIFIQYQGDEFPSSS</sequence>
<proteinExistence type="predicted"/>
<keyword evidence="3" id="KW-1185">Reference proteome</keyword>
<dbReference type="InterPro" id="IPR009325">
    <property type="entry name" value="DUF983"/>
</dbReference>
<gene>
    <name evidence="2" type="ORF">LV83_03078</name>
</gene>
<evidence type="ECO:0000256" key="1">
    <source>
        <dbReference type="SAM" id="Phobius"/>
    </source>
</evidence>
<feature type="transmembrane region" description="Helical" evidence="1">
    <location>
        <begin position="54"/>
        <end position="80"/>
    </location>
</feature>
<keyword evidence="1" id="KW-1133">Transmembrane helix</keyword>
<keyword evidence="1" id="KW-0812">Transmembrane</keyword>
<reference evidence="2 3" key="1">
    <citation type="submission" date="2018-06" db="EMBL/GenBank/DDBJ databases">
        <title>Genomic Encyclopedia of Archaeal and Bacterial Type Strains, Phase II (KMG-II): from individual species to whole genera.</title>
        <authorList>
            <person name="Goeker M."/>
        </authorList>
    </citation>
    <scope>NUCLEOTIDE SEQUENCE [LARGE SCALE GENOMIC DNA]</scope>
    <source>
        <strain evidence="2 3">DSM 23446</strain>
    </source>
</reference>
<keyword evidence="1" id="KW-0472">Membrane</keyword>
<dbReference type="AlphaFoldDB" id="A0A327P7B2"/>
<protein>
    <submittedName>
        <fullName evidence="2">Uncharacterized protein DUF983</fullName>
    </submittedName>
</protein>
<dbReference type="Proteomes" id="UP000249610">
    <property type="component" value="Unassembled WGS sequence"/>
</dbReference>
<organism evidence="2 3">
    <name type="scientific">Algoriphagus yeomjeoni</name>
    <dbReference type="NCBI Taxonomy" id="291403"/>
    <lineage>
        <taxon>Bacteria</taxon>
        <taxon>Pseudomonadati</taxon>
        <taxon>Bacteroidota</taxon>
        <taxon>Cytophagia</taxon>
        <taxon>Cytophagales</taxon>
        <taxon>Cyclobacteriaceae</taxon>
        <taxon>Algoriphagus</taxon>
    </lineage>
</organism>
<name>A0A327P7B2_9BACT</name>
<dbReference type="Pfam" id="PF06170">
    <property type="entry name" value="DUF983"/>
    <property type="match status" value="1"/>
</dbReference>
<comment type="caution">
    <text evidence="2">The sequence shown here is derived from an EMBL/GenBank/DDBJ whole genome shotgun (WGS) entry which is preliminary data.</text>
</comment>
<evidence type="ECO:0000313" key="2">
    <source>
        <dbReference type="EMBL" id="RAI86974.1"/>
    </source>
</evidence>
<dbReference type="EMBL" id="QLLK01000009">
    <property type="protein sequence ID" value="RAI86974.1"/>
    <property type="molecule type" value="Genomic_DNA"/>
</dbReference>
<evidence type="ECO:0000313" key="3">
    <source>
        <dbReference type="Proteomes" id="UP000249610"/>
    </source>
</evidence>